<keyword evidence="1" id="KW-1133">Transmembrane helix</keyword>
<sequence>MPDEEEETDTFVAPKGYCRIFSLQAGTCITSTIGVTLMLSVIIYNVFAENRLASVMLQITQYFFIYIYSLIMFVGFGLVSFAAFLGIPKTLMIGYYLNFSGFILWVILCIISYIPTNDAFMFVCIDNRCPETHWLYDTRWRNYGFVCPFDKKATKEDESPVLSSLYIGCENYEELPMTTSTILGIAWGIFMAYGLYTYKQFKKELTGELDFF</sequence>
<dbReference type="AlphaFoldDB" id="A0A8I6TDX2"/>
<organism evidence="2 3">
    <name type="scientific">Cimex lectularius</name>
    <name type="common">Bed bug</name>
    <name type="synonym">Acanthia lectularia</name>
    <dbReference type="NCBI Taxonomy" id="79782"/>
    <lineage>
        <taxon>Eukaryota</taxon>
        <taxon>Metazoa</taxon>
        <taxon>Ecdysozoa</taxon>
        <taxon>Arthropoda</taxon>
        <taxon>Hexapoda</taxon>
        <taxon>Insecta</taxon>
        <taxon>Pterygota</taxon>
        <taxon>Neoptera</taxon>
        <taxon>Paraneoptera</taxon>
        <taxon>Hemiptera</taxon>
        <taxon>Heteroptera</taxon>
        <taxon>Panheteroptera</taxon>
        <taxon>Cimicomorpha</taxon>
        <taxon>Cimicidae</taxon>
        <taxon>Cimex</taxon>
    </lineage>
</organism>
<keyword evidence="1" id="KW-0472">Membrane</keyword>
<dbReference type="OrthoDB" id="6624668at2759"/>
<feature type="transmembrane region" description="Helical" evidence="1">
    <location>
        <begin position="63"/>
        <end position="87"/>
    </location>
</feature>
<feature type="transmembrane region" description="Helical" evidence="1">
    <location>
        <begin position="94"/>
        <end position="114"/>
    </location>
</feature>
<feature type="transmembrane region" description="Helical" evidence="1">
    <location>
        <begin position="175"/>
        <end position="196"/>
    </location>
</feature>
<name>A0A8I6TDX2_CIMLE</name>
<accession>A0A8I6TDX2</accession>
<dbReference type="EnsemblMetazoa" id="XM_014386909.2">
    <property type="protein sequence ID" value="XP_014242395.1"/>
    <property type="gene ID" value="LOC106662675"/>
</dbReference>
<evidence type="ECO:0000313" key="3">
    <source>
        <dbReference type="Proteomes" id="UP000494040"/>
    </source>
</evidence>
<dbReference type="KEGG" id="clec:106662675"/>
<evidence type="ECO:0000313" key="2">
    <source>
        <dbReference type="EnsemblMetazoa" id="XP_014242395.1"/>
    </source>
</evidence>
<dbReference type="GeneID" id="106662675"/>
<dbReference type="RefSeq" id="XP_014242395.1">
    <property type="nucleotide sequence ID" value="XM_014386909.2"/>
</dbReference>
<reference evidence="2" key="1">
    <citation type="submission" date="2022-01" db="UniProtKB">
        <authorList>
            <consortium name="EnsemblMetazoa"/>
        </authorList>
    </citation>
    <scope>IDENTIFICATION</scope>
</reference>
<proteinExistence type="predicted"/>
<evidence type="ECO:0000256" key="1">
    <source>
        <dbReference type="SAM" id="Phobius"/>
    </source>
</evidence>
<dbReference type="Proteomes" id="UP000494040">
    <property type="component" value="Unassembled WGS sequence"/>
</dbReference>
<keyword evidence="3" id="KW-1185">Reference proteome</keyword>
<feature type="transmembrane region" description="Helical" evidence="1">
    <location>
        <begin position="20"/>
        <end position="43"/>
    </location>
</feature>
<keyword evidence="1" id="KW-0812">Transmembrane</keyword>
<protein>
    <submittedName>
        <fullName evidence="2">Uncharacterized protein</fullName>
    </submittedName>
</protein>